<dbReference type="PROSITE" id="PS51375">
    <property type="entry name" value="PPR"/>
    <property type="match status" value="5"/>
</dbReference>
<gene>
    <name evidence="6" type="ORF">EJB05_38315</name>
</gene>
<dbReference type="OrthoDB" id="185373at2759"/>
<feature type="repeat" description="PPR" evidence="4">
    <location>
        <begin position="264"/>
        <end position="298"/>
    </location>
</feature>
<evidence type="ECO:0000256" key="4">
    <source>
        <dbReference type="PROSITE-ProRule" id="PRU00708"/>
    </source>
</evidence>
<feature type="repeat" description="PPR" evidence="4">
    <location>
        <begin position="299"/>
        <end position="333"/>
    </location>
</feature>
<dbReference type="InterPro" id="IPR002885">
    <property type="entry name" value="PPR_rpt"/>
</dbReference>
<accession>A0A5J9TTW7</accession>
<proteinExistence type="inferred from homology"/>
<feature type="repeat" description="PPR" evidence="4">
    <location>
        <begin position="369"/>
        <end position="403"/>
    </location>
</feature>
<dbReference type="AlphaFoldDB" id="A0A5J9TTW7"/>
<keyword evidence="2" id="KW-0677">Repeat</keyword>
<feature type="repeat" description="PPR" evidence="4">
    <location>
        <begin position="334"/>
        <end position="368"/>
    </location>
</feature>
<evidence type="ECO:0000313" key="6">
    <source>
        <dbReference type="EMBL" id="TVU14822.1"/>
    </source>
</evidence>
<evidence type="ECO:0000256" key="5">
    <source>
        <dbReference type="SAM" id="MobiDB-lite"/>
    </source>
</evidence>
<evidence type="ECO:0000313" key="7">
    <source>
        <dbReference type="Proteomes" id="UP000324897"/>
    </source>
</evidence>
<dbReference type="PANTHER" id="PTHR47447">
    <property type="entry name" value="OS03G0856100 PROTEIN"/>
    <property type="match status" value="1"/>
</dbReference>
<dbReference type="Pfam" id="PF13041">
    <property type="entry name" value="PPR_2"/>
    <property type="match status" value="2"/>
</dbReference>
<dbReference type="EMBL" id="RWGY01000031">
    <property type="protein sequence ID" value="TVU14822.1"/>
    <property type="molecule type" value="Genomic_DNA"/>
</dbReference>
<dbReference type="Gene3D" id="1.25.40.10">
    <property type="entry name" value="Tetratricopeptide repeat domain"/>
    <property type="match status" value="4"/>
</dbReference>
<comment type="caution">
    <text evidence="6">The sequence shown here is derived from an EMBL/GenBank/DDBJ whole genome shotgun (WGS) entry which is preliminary data.</text>
</comment>
<evidence type="ECO:0000256" key="3">
    <source>
        <dbReference type="ARBA" id="ARBA00022946"/>
    </source>
</evidence>
<feature type="repeat" description="PPR" evidence="4">
    <location>
        <begin position="229"/>
        <end position="263"/>
    </location>
</feature>
<dbReference type="PANTHER" id="PTHR47447:SF23">
    <property type="entry name" value="PENTACOTRIPEPTIDE-REPEAT REGION OF PRORP DOMAIN-CONTAINING PROTEIN"/>
    <property type="match status" value="1"/>
</dbReference>
<keyword evidence="7" id="KW-1185">Reference proteome</keyword>
<evidence type="ECO:0000256" key="1">
    <source>
        <dbReference type="ARBA" id="ARBA00007626"/>
    </source>
</evidence>
<feature type="region of interest" description="Disordered" evidence="5">
    <location>
        <begin position="1"/>
        <end position="45"/>
    </location>
</feature>
<feature type="compositionally biased region" description="Basic and acidic residues" evidence="5">
    <location>
        <begin position="1"/>
        <end position="10"/>
    </location>
</feature>
<feature type="non-terminal residue" evidence="6">
    <location>
        <position position="1"/>
    </location>
</feature>
<evidence type="ECO:0000256" key="2">
    <source>
        <dbReference type="ARBA" id="ARBA00022737"/>
    </source>
</evidence>
<reference evidence="6 7" key="1">
    <citation type="journal article" date="2019" name="Sci. Rep.">
        <title>A high-quality genome of Eragrostis curvula grass provides insights into Poaceae evolution and supports new strategies to enhance forage quality.</title>
        <authorList>
            <person name="Carballo J."/>
            <person name="Santos B.A.C.M."/>
            <person name="Zappacosta D."/>
            <person name="Garbus I."/>
            <person name="Selva J.P."/>
            <person name="Gallo C.A."/>
            <person name="Diaz A."/>
            <person name="Albertini E."/>
            <person name="Caccamo M."/>
            <person name="Echenique V."/>
        </authorList>
    </citation>
    <scope>NUCLEOTIDE SEQUENCE [LARGE SCALE GENOMIC DNA]</scope>
    <source>
        <strain evidence="7">cv. Victoria</strain>
        <tissue evidence="6">Leaf</tissue>
    </source>
</reference>
<comment type="similarity">
    <text evidence="1">Belongs to the PPR family. P subfamily.</text>
</comment>
<dbReference type="Proteomes" id="UP000324897">
    <property type="component" value="Unassembled WGS sequence"/>
</dbReference>
<dbReference type="NCBIfam" id="TIGR00756">
    <property type="entry name" value="PPR"/>
    <property type="match status" value="5"/>
</dbReference>
<name>A0A5J9TTW7_9POAL</name>
<sequence>LGHSRKEPRPTIHSAAVRCPGTSPPGGDRRLSPPSLSPPAARPRRIDLLPRPTMSRALSRRSVPPFLKLRSTVCDDGYWMGRLDHKDWLAPNEMLKIFANIRDPSLITSVLKKACSRRDYKPSEALYSLMIDKLACARRFSDVEELLGRARTEKFRFSDEFFYRLIKMYGNVADHPQKAIDTLYAMPKYNCWPSTKTFNYVLHMLVCKRQYEVVHEVYSSAPKLGVTLDTCCFNILVKGLCQFGKFDEAVSLLHEMPKQGCMPNVTTYSTLMHFLCQHGQVDKAFDLCERMQQQDIAADTVVYNILISGLCREGRVSEAFNLFKSMTSEGCFPNSGTYQVLLDGLISSRKFEEAKNLVSIMSAEGVRPSFQSYKLLIDGLCSVDCLDDAHLVLKQMVDQGFVPRMGTWTKLLTSMCYALVEPVEQCQLEFLLVALQLRSCHVRSSPLIICGVSCCLGFQANNAKKQAMRSLFVILHPGSITGWDLSASGKESCEEAAA</sequence>
<evidence type="ECO:0008006" key="8">
    <source>
        <dbReference type="Google" id="ProtNLM"/>
    </source>
</evidence>
<dbReference type="Pfam" id="PF01535">
    <property type="entry name" value="PPR"/>
    <property type="match status" value="1"/>
</dbReference>
<protein>
    <recommendedName>
        <fullName evidence="8">Pentacotripeptide-repeat region of PRORP domain-containing protein</fullName>
    </recommendedName>
</protein>
<dbReference type="InterPro" id="IPR011990">
    <property type="entry name" value="TPR-like_helical_dom_sf"/>
</dbReference>
<organism evidence="6 7">
    <name type="scientific">Eragrostis curvula</name>
    <name type="common">weeping love grass</name>
    <dbReference type="NCBI Taxonomy" id="38414"/>
    <lineage>
        <taxon>Eukaryota</taxon>
        <taxon>Viridiplantae</taxon>
        <taxon>Streptophyta</taxon>
        <taxon>Embryophyta</taxon>
        <taxon>Tracheophyta</taxon>
        <taxon>Spermatophyta</taxon>
        <taxon>Magnoliopsida</taxon>
        <taxon>Liliopsida</taxon>
        <taxon>Poales</taxon>
        <taxon>Poaceae</taxon>
        <taxon>PACMAD clade</taxon>
        <taxon>Chloridoideae</taxon>
        <taxon>Eragrostideae</taxon>
        <taxon>Eragrostidinae</taxon>
        <taxon>Eragrostis</taxon>
    </lineage>
</organism>
<keyword evidence="3" id="KW-0809">Transit peptide</keyword>